<dbReference type="AlphaFoldDB" id="A0A2K8K5U3"/>
<reference evidence="6 7" key="1">
    <citation type="submission" date="2017-11" db="EMBL/GenBank/DDBJ databases">
        <title>Revised Sequence and Annotation of the Rhodobaca barguzinensis strain alga05 Genome.</title>
        <authorList>
            <person name="Kopejtka K."/>
            <person name="Tomasch J.M."/>
            <person name="Bunk B."/>
            <person name="Koblizek M."/>
        </authorList>
    </citation>
    <scope>NUCLEOTIDE SEQUENCE [LARGE SCALE GENOMIC DNA]</scope>
    <source>
        <strain evidence="7">alga05</strain>
    </source>
</reference>
<dbReference type="CDD" id="cd06170">
    <property type="entry name" value="LuxR_C_like"/>
    <property type="match status" value="1"/>
</dbReference>
<evidence type="ECO:0000256" key="1">
    <source>
        <dbReference type="ARBA" id="ARBA00023015"/>
    </source>
</evidence>
<dbReference type="PANTHER" id="PTHR44688:SF16">
    <property type="entry name" value="DNA-BINDING TRANSCRIPTIONAL ACTIVATOR DEVR_DOSR"/>
    <property type="match status" value="1"/>
</dbReference>
<dbReference type="PANTHER" id="PTHR44688">
    <property type="entry name" value="DNA-BINDING TRANSCRIPTIONAL ACTIVATOR DEVR_DOSR"/>
    <property type="match status" value="1"/>
</dbReference>
<evidence type="ECO:0000256" key="4">
    <source>
        <dbReference type="SAM" id="MobiDB-lite"/>
    </source>
</evidence>
<dbReference type="SMART" id="SM00421">
    <property type="entry name" value="HTH_LUXR"/>
    <property type="match status" value="1"/>
</dbReference>
<evidence type="ECO:0000313" key="6">
    <source>
        <dbReference type="EMBL" id="ATX64831.1"/>
    </source>
</evidence>
<dbReference type="SUPFAM" id="SSF46894">
    <property type="entry name" value="C-terminal effector domain of the bipartite response regulators"/>
    <property type="match status" value="1"/>
</dbReference>
<dbReference type="OrthoDB" id="9810375at2"/>
<dbReference type="Proteomes" id="UP000228948">
    <property type="component" value="Chromosome"/>
</dbReference>
<dbReference type="STRING" id="441209.GCA_001870665_00744"/>
<keyword evidence="7" id="KW-1185">Reference proteome</keyword>
<dbReference type="InterPro" id="IPR000792">
    <property type="entry name" value="Tscrpt_reg_LuxR_C"/>
</dbReference>
<gene>
    <name evidence="6" type="ORF">BG454_02405</name>
</gene>
<dbReference type="Pfam" id="PF00196">
    <property type="entry name" value="GerE"/>
    <property type="match status" value="1"/>
</dbReference>
<dbReference type="PRINTS" id="PR00038">
    <property type="entry name" value="HTHLUXR"/>
</dbReference>
<evidence type="ECO:0000256" key="3">
    <source>
        <dbReference type="ARBA" id="ARBA00023163"/>
    </source>
</evidence>
<accession>A0A2K8K5U3</accession>
<keyword evidence="2" id="KW-0238">DNA-binding</keyword>
<dbReference type="RefSeq" id="WP_071479846.1">
    <property type="nucleotide sequence ID" value="NZ_CP024899.1"/>
</dbReference>
<dbReference type="PROSITE" id="PS00622">
    <property type="entry name" value="HTH_LUXR_1"/>
    <property type="match status" value="1"/>
</dbReference>
<dbReference type="PROSITE" id="PS50043">
    <property type="entry name" value="HTH_LUXR_2"/>
    <property type="match status" value="1"/>
</dbReference>
<dbReference type="Gene3D" id="1.10.10.10">
    <property type="entry name" value="Winged helix-like DNA-binding domain superfamily/Winged helix DNA-binding domain"/>
    <property type="match status" value="1"/>
</dbReference>
<sequence length="254" mass="28138">MLEHDRINTLGPAVTAETTDFLVFLGSALVFPNPILRLAEQEAGRAQAVRVSSVIDLFLLARNRSAAIKKVFIDDLLLADTLNSFDELCRNLKGADWILAYRDKNVARHLLAERTRSPHLAQILLLPMSLPICPWASMLRLVLAGQFIAPGDLIGPIPDEQTQPERHDPAPSARRAPEINAETLTKPALTRREKEVLALVSQGGRNKSIAHQMSLSEHTVKLHLHNAITKIGVRNRTEAANWYLSRQIGGGHEI</sequence>
<feature type="region of interest" description="Disordered" evidence="4">
    <location>
        <begin position="155"/>
        <end position="177"/>
    </location>
</feature>
<organism evidence="6 7">
    <name type="scientific">Roseinatronobacter bogoriensis subsp. barguzinensis</name>
    <dbReference type="NCBI Taxonomy" id="441209"/>
    <lineage>
        <taxon>Bacteria</taxon>
        <taxon>Pseudomonadati</taxon>
        <taxon>Pseudomonadota</taxon>
        <taxon>Alphaproteobacteria</taxon>
        <taxon>Rhodobacterales</taxon>
        <taxon>Paracoccaceae</taxon>
        <taxon>Roseinatronobacter</taxon>
    </lineage>
</organism>
<keyword evidence="3" id="KW-0804">Transcription</keyword>
<evidence type="ECO:0000313" key="7">
    <source>
        <dbReference type="Proteomes" id="UP000228948"/>
    </source>
</evidence>
<evidence type="ECO:0000256" key="2">
    <source>
        <dbReference type="ARBA" id="ARBA00023125"/>
    </source>
</evidence>
<evidence type="ECO:0000259" key="5">
    <source>
        <dbReference type="PROSITE" id="PS50043"/>
    </source>
</evidence>
<dbReference type="InterPro" id="IPR036388">
    <property type="entry name" value="WH-like_DNA-bd_sf"/>
</dbReference>
<dbReference type="EMBL" id="CP024899">
    <property type="protein sequence ID" value="ATX64831.1"/>
    <property type="molecule type" value="Genomic_DNA"/>
</dbReference>
<name>A0A2K8K5U3_9RHOB</name>
<dbReference type="KEGG" id="rbg:BG454_02405"/>
<feature type="domain" description="HTH luxR-type" evidence="5">
    <location>
        <begin position="182"/>
        <end position="247"/>
    </location>
</feature>
<proteinExistence type="predicted"/>
<dbReference type="InterPro" id="IPR016032">
    <property type="entry name" value="Sig_transdc_resp-reg_C-effctor"/>
</dbReference>
<keyword evidence="1" id="KW-0805">Transcription regulation</keyword>
<protein>
    <submittedName>
        <fullName evidence="6">LuxR family transcriptional regulator</fullName>
    </submittedName>
</protein>
<dbReference type="GO" id="GO:0003677">
    <property type="term" value="F:DNA binding"/>
    <property type="evidence" value="ECO:0007669"/>
    <property type="project" value="UniProtKB-KW"/>
</dbReference>
<dbReference type="GO" id="GO:0006355">
    <property type="term" value="P:regulation of DNA-templated transcription"/>
    <property type="evidence" value="ECO:0007669"/>
    <property type="project" value="InterPro"/>
</dbReference>